<evidence type="ECO:0000256" key="7">
    <source>
        <dbReference type="SAM" id="Phobius"/>
    </source>
</evidence>
<dbReference type="EMBL" id="JACTNZ010000007">
    <property type="protein sequence ID" value="KAG5542472.1"/>
    <property type="molecule type" value="Genomic_DNA"/>
</dbReference>
<accession>A0AAV6JMX2</accession>
<dbReference type="PROSITE" id="PS50089">
    <property type="entry name" value="ZF_RING_2"/>
    <property type="match status" value="1"/>
</dbReference>
<comment type="caution">
    <text evidence="9">The sequence shown here is derived from an EMBL/GenBank/DDBJ whole genome shotgun (WGS) entry which is preliminary data.</text>
</comment>
<dbReference type="Pfam" id="PF13639">
    <property type="entry name" value="zf-RING_2"/>
    <property type="match status" value="1"/>
</dbReference>
<name>A0AAV6JMX2_9ERIC</name>
<evidence type="ECO:0000256" key="6">
    <source>
        <dbReference type="PROSITE-ProRule" id="PRU00175"/>
    </source>
</evidence>
<keyword evidence="2" id="KW-0479">Metal-binding</keyword>
<evidence type="ECO:0000256" key="4">
    <source>
        <dbReference type="ARBA" id="ARBA00022833"/>
    </source>
</evidence>
<dbReference type="Proteomes" id="UP000823749">
    <property type="component" value="Chromosome 7"/>
</dbReference>
<organism evidence="9 10">
    <name type="scientific">Rhododendron griersonianum</name>
    <dbReference type="NCBI Taxonomy" id="479676"/>
    <lineage>
        <taxon>Eukaryota</taxon>
        <taxon>Viridiplantae</taxon>
        <taxon>Streptophyta</taxon>
        <taxon>Embryophyta</taxon>
        <taxon>Tracheophyta</taxon>
        <taxon>Spermatophyta</taxon>
        <taxon>Magnoliopsida</taxon>
        <taxon>eudicotyledons</taxon>
        <taxon>Gunneridae</taxon>
        <taxon>Pentapetalae</taxon>
        <taxon>asterids</taxon>
        <taxon>Ericales</taxon>
        <taxon>Ericaceae</taxon>
        <taxon>Ericoideae</taxon>
        <taxon>Rhodoreae</taxon>
        <taxon>Rhododendron</taxon>
    </lineage>
</organism>
<evidence type="ECO:0000313" key="9">
    <source>
        <dbReference type="EMBL" id="KAG5542472.1"/>
    </source>
</evidence>
<dbReference type="PANTHER" id="PTHR46151">
    <property type="entry name" value="NEP1-INTERACTING PROTEIN-LIKE 2"/>
    <property type="match status" value="1"/>
</dbReference>
<keyword evidence="10" id="KW-1185">Reference proteome</keyword>
<dbReference type="SMART" id="SM00184">
    <property type="entry name" value="RING"/>
    <property type="match status" value="1"/>
</dbReference>
<proteinExistence type="predicted"/>
<keyword evidence="7" id="KW-0812">Transmembrane</keyword>
<keyword evidence="4" id="KW-0862">Zinc</keyword>
<feature type="transmembrane region" description="Helical" evidence="7">
    <location>
        <begin position="86"/>
        <end position="105"/>
    </location>
</feature>
<dbReference type="InterPro" id="IPR001841">
    <property type="entry name" value="Znf_RING"/>
</dbReference>
<keyword evidence="5 7" id="KW-0472">Membrane</keyword>
<evidence type="ECO:0000256" key="2">
    <source>
        <dbReference type="ARBA" id="ARBA00022723"/>
    </source>
</evidence>
<evidence type="ECO:0000256" key="5">
    <source>
        <dbReference type="ARBA" id="ARBA00023136"/>
    </source>
</evidence>
<comment type="subcellular location">
    <subcellularLocation>
        <location evidence="1">Membrane</location>
    </subcellularLocation>
</comment>
<evidence type="ECO:0000256" key="3">
    <source>
        <dbReference type="ARBA" id="ARBA00022771"/>
    </source>
</evidence>
<gene>
    <name evidence="9" type="ORF">RHGRI_022121</name>
</gene>
<feature type="transmembrane region" description="Helical" evidence="7">
    <location>
        <begin position="45"/>
        <end position="74"/>
    </location>
</feature>
<reference evidence="9" key="1">
    <citation type="submission" date="2020-08" db="EMBL/GenBank/DDBJ databases">
        <title>Plant Genome Project.</title>
        <authorList>
            <person name="Zhang R.-G."/>
        </authorList>
    </citation>
    <scope>NUCLEOTIDE SEQUENCE</scope>
    <source>
        <strain evidence="9">WSP0</strain>
        <tissue evidence="9">Leaf</tissue>
    </source>
</reference>
<sequence>MEVCTCPNIPLRAWSSFVFPCGVSGDRQRRIEYISSVVSAVLSNLFYAILICLFGVVWGTLGAMTALVGAVFGLKSRRGLLHGAAAGAYFYLLFFKASAGLWMSFADGPSSFLHLIVVISRLVNPALLYLGELIGSVGNQDVEDQMGTVQSINEVQRSISTRGAKEPSRRSVDRLSKTRITDQNIYDDSGNRISCPICLEDFQHGEVAGILSLCHHMFHQPCIGKWCSRSSSCPLCRRNK</sequence>
<dbReference type="SUPFAM" id="SSF57850">
    <property type="entry name" value="RING/U-box"/>
    <property type="match status" value="1"/>
</dbReference>
<dbReference type="AlphaFoldDB" id="A0AAV6JMX2"/>
<dbReference type="PANTHER" id="PTHR46151:SF19">
    <property type="entry name" value="NEP1-INTERACTING PROTEIN 1-LIKE ISOFORM X1"/>
    <property type="match status" value="1"/>
</dbReference>
<evidence type="ECO:0000259" key="8">
    <source>
        <dbReference type="PROSITE" id="PS50089"/>
    </source>
</evidence>
<protein>
    <recommendedName>
        <fullName evidence="8">RING-type domain-containing protein</fullName>
    </recommendedName>
</protein>
<dbReference type="GO" id="GO:0008270">
    <property type="term" value="F:zinc ion binding"/>
    <property type="evidence" value="ECO:0007669"/>
    <property type="project" value="UniProtKB-KW"/>
</dbReference>
<evidence type="ECO:0000313" key="10">
    <source>
        <dbReference type="Proteomes" id="UP000823749"/>
    </source>
</evidence>
<keyword evidence="7" id="KW-1133">Transmembrane helix</keyword>
<dbReference type="GO" id="GO:0016020">
    <property type="term" value="C:membrane"/>
    <property type="evidence" value="ECO:0007669"/>
    <property type="project" value="UniProtKB-SubCell"/>
</dbReference>
<dbReference type="InterPro" id="IPR013083">
    <property type="entry name" value="Znf_RING/FYVE/PHD"/>
</dbReference>
<feature type="transmembrane region" description="Helical" evidence="7">
    <location>
        <begin position="111"/>
        <end position="130"/>
    </location>
</feature>
<dbReference type="Gene3D" id="3.30.40.10">
    <property type="entry name" value="Zinc/RING finger domain, C3HC4 (zinc finger)"/>
    <property type="match status" value="1"/>
</dbReference>
<feature type="domain" description="RING-type" evidence="8">
    <location>
        <begin position="195"/>
        <end position="237"/>
    </location>
</feature>
<keyword evidence="3 6" id="KW-0863">Zinc-finger</keyword>
<evidence type="ECO:0000256" key="1">
    <source>
        <dbReference type="ARBA" id="ARBA00004370"/>
    </source>
</evidence>